<protein>
    <recommendedName>
        <fullName evidence="3">Transposase</fullName>
    </recommendedName>
</protein>
<evidence type="ECO:0000313" key="2">
    <source>
        <dbReference type="Proteomes" id="UP000242930"/>
    </source>
</evidence>
<dbReference type="AlphaFoldDB" id="A0A1H7CUU3"/>
<dbReference type="Proteomes" id="UP000242930">
    <property type="component" value="Unassembled WGS sequence"/>
</dbReference>
<keyword evidence="2" id="KW-1185">Reference proteome</keyword>
<reference evidence="2" key="1">
    <citation type="submission" date="2016-10" db="EMBL/GenBank/DDBJ databases">
        <authorList>
            <person name="Varghese N."/>
            <person name="Submissions S."/>
        </authorList>
    </citation>
    <scope>NUCLEOTIDE SEQUENCE [LARGE SCALE GENOMIC DNA]</scope>
    <source>
        <strain evidence="2">LMG 25967</strain>
    </source>
</reference>
<name>A0A1H7CUU3_9PSED</name>
<proteinExistence type="predicted"/>
<gene>
    <name evidence="1" type="ORF">SAMN05216201_12728</name>
</gene>
<sequence>MSRLPTGHAFRGAQNGGQQTLSVLHRMREALVRERTQASNQAHGFLLELGISLPKGVATMKCVWTPPQGLAGLHHGVPLIQNQSRGFALELG</sequence>
<dbReference type="EMBL" id="FNZE01000027">
    <property type="protein sequence ID" value="SEJ90510.1"/>
    <property type="molecule type" value="Genomic_DNA"/>
</dbReference>
<evidence type="ECO:0008006" key="3">
    <source>
        <dbReference type="Google" id="ProtNLM"/>
    </source>
</evidence>
<accession>A0A1H7CUU3</accession>
<organism evidence="1 2">
    <name type="scientific">Pseudomonas linyingensis</name>
    <dbReference type="NCBI Taxonomy" id="915471"/>
    <lineage>
        <taxon>Bacteria</taxon>
        <taxon>Pseudomonadati</taxon>
        <taxon>Pseudomonadota</taxon>
        <taxon>Gammaproteobacteria</taxon>
        <taxon>Pseudomonadales</taxon>
        <taxon>Pseudomonadaceae</taxon>
        <taxon>Pseudomonas</taxon>
    </lineage>
</organism>
<evidence type="ECO:0000313" key="1">
    <source>
        <dbReference type="EMBL" id="SEJ90510.1"/>
    </source>
</evidence>